<feature type="domain" description="Disulphide bond isomerase DsbC/G N-terminal" evidence="8">
    <location>
        <begin position="27"/>
        <end position="96"/>
    </location>
</feature>
<dbReference type="EMBL" id="JAKNAX010000022">
    <property type="protein sequence ID" value="MDE1346738.1"/>
    <property type="molecule type" value="Genomic_DNA"/>
</dbReference>
<dbReference type="PROSITE" id="PS00194">
    <property type="entry name" value="THIOREDOXIN_1"/>
    <property type="match status" value="1"/>
</dbReference>
<keyword evidence="3 7" id="KW-0732">Signal</keyword>
<dbReference type="Pfam" id="PF10411">
    <property type="entry name" value="DsbC_N"/>
    <property type="match status" value="1"/>
</dbReference>
<comment type="similarity">
    <text evidence="2 7">Belongs to the thioredoxin family. DsbC subfamily.</text>
</comment>
<dbReference type="CDD" id="cd03020">
    <property type="entry name" value="DsbA_DsbC_DsbG"/>
    <property type="match status" value="1"/>
</dbReference>
<dbReference type="Pfam" id="PF13098">
    <property type="entry name" value="Thioredoxin_2"/>
    <property type="match status" value="1"/>
</dbReference>
<dbReference type="InterPro" id="IPR051470">
    <property type="entry name" value="Thiol:disulfide_interchange"/>
</dbReference>
<dbReference type="InterPro" id="IPR036249">
    <property type="entry name" value="Thioredoxin-like_sf"/>
</dbReference>
<evidence type="ECO:0000256" key="4">
    <source>
        <dbReference type="ARBA" id="ARBA00022764"/>
    </source>
</evidence>
<protein>
    <recommendedName>
        <fullName evidence="7">Thiol:disulfide interchange protein</fullName>
    </recommendedName>
</protein>
<dbReference type="InterPro" id="IPR018950">
    <property type="entry name" value="DiS-bond_isomerase_DsbC/G_N"/>
</dbReference>
<dbReference type="PANTHER" id="PTHR35272">
    <property type="entry name" value="THIOL:DISULFIDE INTERCHANGE PROTEIN DSBC-RELATED"/>
    <property type="match status" value="1"/>
</dbReference>
<evidence type="ECO:0000256" key="3">
    <source>
        <dbReference type="ARBA" id="ARBA00022729"/>
    </source>
</evidence>
<feature type="signal peptide" evidence="7">
    <location>
        <begin position="1"/>
        <end position="21"/>
    </location>
</feature>
<evidence type="ECO:0000256" key="2">
    <source>
        <dbReference type="ARBA" id="ARBA00009813"/>
    </source>
</evidence>
<proteinExistence type="inferred from homology"/>
<dbReference type="Proteomes" id="UP001140978">
    <property type="component" value="Unassembled WGS sequence"/>
</dbReference>
<keyword evidence="4 7" id="KW-0574">Periplasm</keyword>
<dbReference type="GO" id="GO:0042597">
    <property type="term" value="C:periplasmic space"/>
    <property type="evidence" value="ECO:0007669"/>
    <property type="project" value="UniProtKB-SubCell"/>
</dbReference>
<dbReference type="SUPFAM" id="SSF54423">
    <property type="entry name" value="DsbC/DsbG N-terminal domain-like"/>
    <property type="match status" value="1"/>
</dbReference>
<feature type="chain" id="PRO_5043057241" description="Thiol:disulfide interchange protein" evidence="7">
    <location>
        <begin position="22"/>
        <end position="258"/>
    </location>
</feature>
<evidence type="ECO:0000256" key="7">
    <source>
        <dbReference type="RuleBase" id="RU364038"/>
    </source>
</evidence>
<organism evidence="10 11">
    <name type="scientific">Vibrio aestuarianus</name>
    <dbReference type="NCBI Taxonomy" id="28171"/>
    <lineage>
        <taxon>Bacteria</taxon>
        <taxon>Pseudomonadati</taxon>
        <taxon>Pseudomonadota</taxon>
        <taxon>Gammaproteobacteria</taxon>
        <taxon>Vibrionales</taxon>
        <taxon>Vibrionaceae</taxon>
        <taxon>Vibrio</taxon>
    </lineage>
</organism>
<comment type="caution">
    <text evidence="10">The sequence shown here is derived from an EMBL/GenBank/DDBJ whole genome shotgun (WGS) entry which is preliminary data.</text>
</comment>
<evidence type="ECO:0000256" key="1">
    <source>
        <dbReference type="ARBA" id="ARBA00004418"/>
    </source>
</evidence>
<dbReference type="GO" id="GO:0016853">
    <property type="term" value="F:isomerase activity"/>
    <property type="evidence" value="ECO:0007669"/>
    <property type="project" value="UniProtKB-KW"/>
</dbReference>
<dbReference type="PROSITE" id="PS51257">
    <property type="entry name" value="PROKAR_LIPOPROTEIN"/>
    <property type="match status" value="1"/>
</dbReference>
<dbReference type="Gene3D" id="3.40.30.10">
    <property type="entry name" value="Glutaredoxin"/>
    <property type="match status" value="1"/>
</dbReference>
<comment type="function">
    <text evidence="7">Required for disulfide bond formation in some periplasmic proteins. Acts by transferring its disulfide bond to other proteins and is reduced in the process.</text>
</comment>
<evidence type="ECO:0000313" key="10">
    <source>
        <dbReference type="EMBL" id="MDE1346738.1"/>
    </source>
</evidence>
<evidence type="ECO:0000256" key="6">
    <source>
        <dbReference type="ARBA" id="ARBA00023284"/>
    </source>
</evidence>
<dbReference type="InterPro" id="IPR012336">
    <property type="entry name" value="Thioredoxin-like_fold"/>
</dbReference>
<reference evidence="10" key="1">
    <citation type="submission" date="2022-02" db="EMBL/GenBank/DDBJ databases">
        <title>Emergence and expansion in Europe of a Vibrio aestuarianus clonal complex pathogenic for oysters.</title>
        <authorList>
            <person name="Mesnil A."/>
            <person name="Travers M.-A."/>
        </authorList>
    </citation>
    <scope>NUCLEOTIDE SEQUENCE</scope>
    <source>
        <strain evidence="10">19_064_15T1</strain>
    </source>
</reference>
<dbReference type="PANTHER" id="PTHR35272:SF3">
    <property type="entry name" value="THIOL:DISULFIDE INTERCHANGE PROTEIN DSBC"/>
    <property type="match status" value="1"/>
</dbReference>
<dbReference type="InterPro" id="IPR017937">
    <property type="entry name" value="Thioredoxin_CS"/>
</dbReference>
<accession>A0A7X6N4H3</accession>
<comment type="subcellular location">
    <subcellularLocation>
        <location evidence="1 7">Periplasm</location>
    </subcellularLocation>
</comment>
<evidence type="ECO:0000259" key="9">
    <source>
        <dbReference type="Pfam" id="PF13098"/>
    </source>
</evidence>
<dbReference type="InterPro" id="IPR009094">
    <property type="entry name" value="DiS-bond_isomerase_DsbC/G_N_sf"/>
</dbReference>
<dbReference type="Gene3D" id="3.10.450.70">
    <property type="entry name" value="Disulphide bond isomerase, DsbC/G, N-terminal"/>
    <property type="match status" value="1"/>
</dbReference>
<dbReference type="InterPro" id="IPR033954">
    <property type="entry name" value="DiS-bond_Isoase_DsbC/G"/>
</dbReference>
<gene>
    <name evidence="10" type="primary">dsbC</name>
    <name evidence="10" type="ORF">L9X51_09870</name>
</gene>
<name>A0A7X6N4H3_9VIBR</name>
<keyword evidence="10" id="KW-0413">Isomerase</keyword>
<keyword evidence="6 7" id="KW-0676">Redox-active center</keyword>
<dbReference type="AlphaFoldDB" id="A0A7X6N4H3"/>
<sequence length="258" mass="28096">MSVLRQLTLLTLPFFVAACNAEETTTAPQTAQIKQVQSIDKGVFEQRFSKLGLQVVDVKASDVEGLVEVQTSGGILFASPDGRHFIAGTLYQLDENGGYVDVLAKRQAPLNAAKIETFKDSMIEYKAADEKYIVTVFTDITCGYCTRLHSQMAGYNELGITVRYMAFPRQGATGQVAEQMAVIWSADDKAAAMNEAKTNRGAPQAGENIEQAKQTIAQHYQLGRELGISGTPAIFLPNGEMVGGYLPPAQLLQRLQQL</sequence>
<evidence type="ECO:0000313" key="11">
    <source>
        <dbReference type="Proteomes" id="UP001140978"/>
    </source>
</evidence>
<dbReference type="NCBIfam" id="NF008129">
    <property type="entry name" value="PRK10877.1"/>
    <property type="match status" value="1"/>
</dbReference>
<feature type="domain" description="Thioredoxin-like fold" evidence="9">
    <location>
        <begin position="127"/>
        <end position="255"/>
    </location>
</feature>
<dbReference type="RefSeq" id="WP_171979588.1">
    <property type="nucleotide sequence ID" value="NZ_JAAKZJ010000001.1"/>
</dbReference>
<evidence type="ECO:0000259" key="8">
    <source>
        <dbReference type="Pfam" id="PF10411"/>
    </source>
</evidence>
<evidence type="ECO:0000256" key="5">
    <source>
        <dbReference type="ARBA" id="ARBA00023157"/>
    </source>
</evidence>
<dbReference type="SUPFAM" id="SSF52833">
    <property type="entry name" value="Thioredoxin-like"/>
    <property type="match status" value="1"/>
</dbReference>
<keyword evidence="5" id="KW-1015">Disulfide bond</keyword>